<dbReference type="PANTHER" id="PTHR13939:SF0">
    <property type="entry name" value="NMN AMIDOHYDROLASE-LIKE PROTEIN YFAY"/>
    <property type="match status" value="1"/>
</dbReference>
<dbReference type="InterPro" id="IPR036425">
    <property type="entry name" value="MoaB/Mog-like_dom_sf"/>
</dbReference>
<feature type="domain" description="MoaB/Mog" evidence="1">
    <location>
        <begin position="7"/>
        <end position="167"/>
    </location>
</feature>
<name>A0A381VU05_9ZZZZ</name>
<dbReference type="Gene3D" id="3.40.980.10">
    <property type="entry name" value="MoaB/Mog-like domain"/>
    <property type="match status" value="1"/>
</dbReference>
<dbReference type="PANTHER" id="PTHR13939">
    <property type="entry name" value="NICOTINAMIDE-NUCLEOTIDE AMIDOHYDROLASE PNCC"/>
    <property type="match status" value="1"/>
</dbReference>
<sequence length="248" mass="27876">MSNLTAGLIIIGDEILSGRTQDTNSNFIANKLVKAGIKLEQIRTIQDNQKTIIDTVKAFHESYTYVFTTGGIGPTHDDITSESIAIAFNKEFCFHKEAFKILEDYYPKGEFNEGRKKMAKMPASSELILNPLTVCPGFRIENVFVFPGVPEIMKKMFVNVLKNIEKGESKKIITINTNLYESLIAKKLSMIQEENPKCSIGSYPYFNHIANTRGVNIVISSWELKNLDNIANEIEEMISLLNGKSKIV</sequence>
<proteinExistence type="predicted"/>
<dbReference type="CDD" id="cd00885">
    <property type="entry name" value="cinA"/>
    <property type="match status" value="1"/>
</dbReference>
<evidence type="ECO:0000259" key="1">
    <source>
        <dbReference type="SMART" id="SM00852"/>
    </source>
</evidence>
<dbReference type="Pfam" id="PF00994">
    <property type="entry name" value="MoCF_biosynth"/>
    <property type="match status" value="1"/>
</dbReference>
<organism evidence="2">
    <name type="scientific">marine metagenome</name>
    <dbReference type="NCBI Taxonomy" id="408172"/>
    <lineage>
        <taxon>unclassified sequences</taxon>
        <taxon>metagenomes</taxon>
        <taxon>ecological metagenomes</taxon>
    </lineage>
</organism>
<protein>
    <recommendedName>
        <fullName evidence="1">MoaB/Mog domain-containing protein</fullName>
    </recommendedName>
</protein>
<dbReference type="EMBL" id="UINC01009616">
    <property type="protein sequence ID" value="SVA43097.1"/>
    <property type="molecule type" value="Genomic_DNA"/>
</dbReference>
<dbReference type="AlphaFoldDB" id="A0A381VU05"/>
<dbReference type="InterPro" id="IPR050101">
    <property type="entry name" value="CinA"/>
</dbReference>
<reference evidence="2" key="1">
    <citation type="submission" date="2018-05" db="EMBL/GenBank/DDBJ databases">
        <authorList>
            <person name="Lanie J.A."/>
            <person name="Ng W.-L."/>
            <person name="Kazmierczak K.M."/>
            <person name="Andrzejewski T.M."/>
            <person name="Davidsen T.M."/>
            <person name="Wayne K.J."/>
            <person name="Tettelin H."/>
            <person name="Glass J.I."/>
            <person name="Rusch D."/>
            <person name="Podicherti R."/>
            <person name="Tsui H.-C.T."/>
            <person name="Winkler M.E."/>
        </authorList>
    </citation>
    <scope>NUCLEOTIDE SEQUENCE</scope>
</reference>
<dbReference type="Pfam" id="PF24102">
    <property type="entry name" value="FLAD1_M"/>
    <property type="match status" value="1"/>
</dbReference>
<dbReference type="SUPFAM" id="SSF53218">
    <property type="entry name" value="Molybdenum cofactor biosynthesis proteins"/>
    <property type="match status" value="1"/>
</dbReference>
<accession>A0A381VU05</accession>
<dbReference type="SMART" id="SM00852">
    <property type="entry name" value="MoCF_biosynth"/>
    <property type="match status" value="1"/>
</dbReference>
<dbReference type="InterPro" id="IPR001453">
    <property type="entry name" value="MoaB/Mog_dom"/>
</dbReference>
<evidence type="ECO:0000313" key="2">
    <source>
        <dbReference type="EMBL" id="SVA43097.1"/>
    </source>
</evidence>
<dbReference type="InterPro" id="IPR056596">
    <property type="entry name" value="FLAD1_M"/>
</dbReference>
<gene>
    <name evidence="2" type="ORF">METZ01_LOCUS95951</name>
</gene>